<dbReference type="InterPro" id="IPR027417">
    <property type="entry name" value="P-loop_NTPase"/>
</dbReference>
<dbReference type="GO" id="GO:0005524">
    <property type="term" value="F:ATP binding"/>
    <property type="evidence" value="ECO:0007669"/>
    <property type="project" value="UniProtKB-KW"/>
</dbReference>
<gene>
    <name evidence="2" type="ORF">CWI75_08025</name>
</gene>
<reference evidence="3" key="1">
    <citation type="submission" date="2017-11" db="EMBL/GenBank/DDBJ databases">
        <title>The draft genome sequence of Chromatocurvus sp. F02.</title>
        <authorList>
            <person name="Du Z.-J."/>
            <person name="Chang Y.-Q."/>
        </authorList>
    </citation>
    <scope>NUCLEOTIDE SEQUENCE [LARGE SCALE GENOMIC DNA]</scope>
    <source>
        <strain evidence="3">F02</strain>
    </source>
</reference>
<evidence type="ECO:0000259" key="1">
    <source>
        <dbReference type="Pfam" id="PF13304"/>
    </source>
</evidence>
<comment type="caution">
    <text evidence="2">The sequence shown here is derived from an EMBL/GenBank/DDBJ whole genome shotgun (WGS) entry which is preliminary data.</text>
</comment>
<dbReference type="SUPFAM" id="SSF52540">
    <property type="entry name" value="P-loop containing nucleoside triphosphate hydrolases"/>
    <property type="match status" value="1"/>
</dbReference>
<dbReference type="Gene3D" id="3.40.50.300">
    <property type="entry name" value="P-loop containing nucleotide triphosphate hydrolases"/>
    <property type="match status" value="1"/>
</dbReference>
<dbReference type="InterPro" id="IPR003959">
    <property type="entry name" value="ATPase_AAA_core"/>
</dbReference>
<feature type="domain" description="ATPase AAA-type core" evidence="1">
    <location>
        <begin position="226"/>
        <end position="292"/>
    </location>
</feature>
<dbReference type="PANTHER" id="PTHR43581">
    <property type="entry name" value="ATP/GTP PHOSPHATASE"/>
    <property type="match status" value="1"/>
</dbReference>
<dbReference type="EMBL" id="PKLZ01000003">
    <property type="protein sequence ID" value="PLW83337.1"/>
    <property type="molecule type" value="Genomic_DNA"/>
</dbReference>
<protein>
    <submittedName>
        <fullName evidence="2">ATP-binding protein</fullName>
    </submittedName>
</protein>
<name>A0A2N5Y4M6_9GAMM</name>
<dbReference type="Pfam" id="PF13304">
    <property type="entry name" value="AAA_21"/>
    <property type="match status" value="1"/>
</dbReference>
<dbReference type="Proteomes" id="UP000234845">
    <property type="component" value="Unassembled WGS sequence"/>
</dbReference>
<keyword evidence="2" id="KW-0547">Nucleotide-binding</keyword>
<dbReference type="AlphaFoldDB" id="A0A2N5Y4M6"/>
<sequence>MDQLNMIESQTPRVAISSLTFSDGSDVPISSNDVVLVVGPNNAGKSAGLRAIKEKLQNASHISPVLQSLQIQRTGTVEEFSSWLLGWTVRQMESPPDNPVYQALGHALNRNQARSEWQRSDNVLGGLARWFCHLLSADERLQICNPPGNIALARDNPSHPIHFLLRDDKLESRLSSKFRKAFGVDLVVHRNAGSQVPMHIGERPTPNANEDRVSISYIQKLEELPTLHTQGDGMRSFAGVLLATSVGRESIVLIDEPEAFLHPPQARLLGTTLVQDRSKERQLFIATHSTDILRGVLDSESPDVRVIRIRRSGSTNTVRLLSNERIKELWGDPLLRYSNILDGLFHESVVVCEADADCRFYSAILDATMSGSTEDAKRPDLMFTHCGGKARLPVVIRALREVDVPVRAVADFDVLSEEQPLRTIAEALGIDWTEIQPDWRLVKNAVDSKKPDLTTDEVKAEIQELLSAVTTPVFPAKTKADIKTVLKRTSPWAHAKLVGKAFVPSGDPSRACERLLSNLQAGGLHVVEVGELEGYVRTEGGHGPRWVNAVLTRDLATDPELEVARRFVQALAVV</sequence>
<accession>A0A2N5Y4M6</accession>
<evidence type="ECO:0000313" key="2">
    <source>
        <dbReference type="EMBL" id="PLW83337.1"/>
    </source>
</evidence>
<keyword evidence="3" id="KW-1185">Reference proteome</keyword>
<dbReference type="InterPro" id="IPR051396">
    <property type="entry name" value="Bact_Antivir_Def_Nuclease"/>
</dbReference>
<organism evidence="2 3">
    <name type="scientific">Kineobactrum sediminis</name>
    <dbReference type="NCBI Taxonomy" id="1905677"/>
    <lineage>
        <taxon>Bacteria</taxon>
        <taxon>Pseudomonadati</taxon>
        <taxon>Pseudomonadota</taxon>
        <taxon>Gammaproteobacteria</taxon>
        <taxon>Cellvibrionales</taxon>
        <taxon>Halieaceae</taxon>
        <taxon>Kineobactrum</taxon>
    </lineage>
</organism>
<proteinExistence type="predicted"/>
<dbReference type="GO" id="GO:0016887">
    <property type="term" value="F:ATP hydrolysis activity"/>
    <property type="evidence" value="ECO:0007669"/>
    <property type="project" value="InterPro"/>
</dbReference>
<dbReference type="PANTHER" id="PTHR43581:SF4">
    <property type="entry name" value="ATP_GTP PHOSPHATASE"/>
    <property type="match status" value="1"/>
</dbReference>
<evidence type="ECO:0000313" key="3">
    <source>
        <dbReference type="Proteomes" id="UP000234845"/>
    </source>
</evidence>
<keyword evidence="2" id="KW-0067">ATP-binding</keyword>